<keyword evidence="3 6" id="KW-0479">Metal-binding</keyword>
<dbReference type="PRINTS" id="PR00465">
    <property type="entry name" value="EP450IV"/>
</dbReference>
<dbReference type="InterPro" id="IPR036396">
    <property type="entry name" value="Cyt_P450_sf"/>
</dbReference>
<reference evidence="8 9" key="1">
    <citation type="journal article" date="2012" name="Appl. Environ. Microbiol.">
        <title>Short-read sequencing for genomic analysis of the brown rot fungus Fibroporia radiculosa.</title>
        <authorList>
            <person name="Tang J.D."/>
            <person name="Perkins A.D."/>
            <person name="Sonstegard T.S."/>
            <person name="Schroeder S.G."/>
            <person name="Burgess S.C."/>
            <person name="Diehl S.V."/>
        </authorList>
    </citation>
    <scope>NUCLEOTIDE SEQUENCE [LARGE SCALE GENOMIC DNA]</scope>
    <source>
        <strain evidence="8 9">TFFH 294</strain>
    </source>
</reference>
<evidence type="ECO:0000256" key="1">
    <source>
        <dbReference type="ARBA" id="ARBA00001971"/>
    </source>
</evidence>
<evidence type="ECO:0000256" key="7">
    <source>
        <dbReference type="SAM" id="Phobius"/>
    </source>
</evidence>
<dbReference type="GO" id="GO:0005506">
    <property type="term" value="F:iron ion binding"/>
    <property type="evidence" value="ECO:0007669"/>
    <property type="project" value="InterPro"/>
</dbReference>
<dbReference type="InParanoid" id="J7S5J8"/>
<keyword evidence="5 6" id="KW-0408">Iron</keyword>
<dbReference type="Pfam" id="PF00067">
    <property type="entry name" value="p450"/>
    <property type="match status" value="1"/>
</dbReference>
<dbReference type="PANTHER" id="PTHR46206">
    <property type="entry name" value="CYTOCHROME P450"/>
    <property type="match status" value="1"/>
</dbReference>
<evidence type="ECO:0000256" key="3">
    <source>
        <dbReference type="ARBA" id="ARBA00022723"/>
    </source>
</evidence>
<evidence type="ECO:0000313" key="9">
    <source>
        <dbReference type="Proteomes" id="UP000006352"/>
    </source>
</evidence>
<comment type="similarity">
    <text evidence="2">Belongs to the cytochrome P450 family.</text>
</comment>
<gene>
    <name evidence="8" type="ORF">FIBRA_00053</name>
</gene>
<dbReference type="GO" id="GO:0020037">
    <property type="term" value="F:heme binding"/>
    <property type="evidence" value="ECO:0007669"/>
    <property type="project" value="InterPro"/>
</dbReference>
<keyword evidence="9" id="KW-1185">Reference proteome</keyword>
<feature type="binding site" description="axial binding residue" evidence="6">
    <location>
        <position position="464"/>
    </location>
    <ligand>
        <name>heme</name>
        <dbReference type="ChEBI" id="CHEBI:30413"/>
    </ligand>
    <ligandPart>
        <name>Fe</name>
        <dbReference type="ChEBI" id="CHEBI:18248"/>
    </ligandPart>
</feature>
<dbReference type="InterPro" id="IPR001128">
    <property type="entry name" value="Cyt_P450"/>
</dbReference>
<evidence type="ECO:0000256" key="2">
    <source>
        <dbReference type="ARBA" id="ARBA00010617"/>
    </source>
</evidence>
<keyword evidence="7" id="KW-0472">Membrane</keyword>
<comment type="cofactor">
    <cofactor evidence="1 6">
        <name>heme</name>
        <dbReference type="ChEBI" id="CHEBI:30413"/>
    </cofactor>
</comment>
<dbReference type="SUPFAM" id="SSF48264">
    <property type="entry name" value="Cytochrome P450"/>
    <property type="match status" value="1"/>
</dbReference>
<dbReference type="OrthoDB" id="1844152at2759"/>
<keyword evidence="4" id="KW-0560">Oxidoreductase</keyword>
<organism evidence="8 9">
    <name type="scientific">Fibroporia radiculosa</name>
    <dbReference type="NCBI Taxonomy" id="599839"/>
    <lineage>
        <taxon>Eukaryota</taxon>
        <taxon>Fungi</taxon>
        <taxon>Dikarya</taxon>
        <taxon>Basidiomycota</taxon>
        <taxon>Agaricomycotina</taxon>
        <taxon>Agaricomycetes</taxon>
        <taxon>Polyporales</taxon>
        <taxon>Fibroporiaceae</taxon>
        <taxon>Fibroporia</taxon>
    </lineage>
</organism>
<dbReference type="Gene3D" id="1.10.630.10">
    <property type="entry name" value="Cytochrome P450"/>
    <property type="match status" value="1"/>
</dbReference>
<evidence type="ECO:0000256" key="6">
    <source>
        <dbReference type="PIRSR" id="PIRSR602403-1"/>
    </source>
</evidence>
<sequence length="521" mass="58926">MEHPYLLIAPISVVLYAWLRRRSKISEKHLPPLIPISPEDIFSKPREAYGAALQEHGPVIAVKRKGNLEYIVGPEYARHVLTCDRLFSFEQGSAAIMNLQPIMALTGGALFRDLNDFVREGIIARIDEIVHRIYPIYDRDGKAFIDLVKQAPDLGSKSQLDSFQHSRDTIAETTLILLLGQEYVSRRNMQIIEDVSNGMAELTGQFQNLSFIGKYLPWIWVFLTWANVILIKIPFGFLRLLGPQIWADVSRYEAMATSGVLPKSEKRLVSHRQDVQAVRRTKNRHFSPHLYCNLIIMPHFRIGPYHVGIRSALSQCGEYLGPLRSSTVVSQWVLFQLAVRPEYLEPLREELLRIREEDETGTLRLTAASLREARLLDSFVREVMRLKGDTISTMRYTTCDAPLGEYIIPKGSFVTPMSCTVHENPEVFGVESTEFRGFQWAERSKDAAMTGSAHIVFGLGRFACPGRVLAVNEIKLIVLCLIGRATPSLLEGRFEVTDPLNTVTQPPKGTLVFTPLEKPIL</sequence>
<dbReference type="RefSeq" id="XP_012177342.1">
    <property type="nucleotide sequence ID" value="XM_012321952.1"/>
</dbReference>
<dbReference type="InterPro" id="IPR002403">
    <property type="entry name" value="Cyt_P450_E_grp-IV"/>
</dbReference>
<evidence type="ECO:0000256" key="4">
    <source>
        <dbReference type="ARBA" id="ARBA00023002"/>
    </source>
</evidence>
<keyword evidence="7" id="KW-1133">Transmembrane helix</keyword>
<dbReference type="EMBL" id="HE796868">
    <property type="protein sequence ID" value="CCL98059.1"/>
    <property type="molecule type" value="Genomic_DNA"/>
</dbReference>
<feature type="transmembrane region" description="Helical" evidence="7">
    <location>
        <begin position="215"/>
        <end position="235"/>
    </location>
</feature>
<dbReference type="GO" id="GO:0016705">
    <property type="term" value="F:oxidoreductase activity, acting on paired donors, with incorporation or reduction of molecular oxygen"/>
    <property type="evidence" value="ECO:0007669"/>
    <property type="project" value="InterPro"/>
</dbReference>
<dbReference type="GO" id="GO:0004497">
    <property type="term" value="F:monooxygenase activity"/>
    <property type="evidence" value="ECO:0007669"/>
    <property type="project" value="InterPro"/>
</dbReference>
<keyword evidence="6" id="KW-0349">Heme</keyword>
<dbReference type="HOGENOM" id="CLU_536500_0_0_1"/>
<proteinExistence type="inferred from homology"/>
<dbReference type="GeneID" id="24092970"/>
<evidence type="ECO:0008006" key="10">
    <source>
        <dbReference type="Google" id="ProtNLM"/>
    </source>
</evidence>
<evidence type="ECO:0000313" key="8">
    <source>
        <dbReference type="EMBL" id="CCL98059.1"/>
    </source>
</evidence>
<dbReference type="AlphaFoldDB" id="J7S5J8"/>
<protein>
    <recommendedName>
        <fullName evidence="10">Cytochrome P450</fullName>
    </recommendedName>
</protein>
<evidence type="ECO:0000256" key="5">
    <source>
        <dbReference type="ARBA" id="ARBA00023004"/>
    </source>
</evidence>
<accession>J7S5J8</accession>
<dbReference type="Proteomes" id="UP000006352">
    <property type="component" value="Unassembled WGS sequence"/>
</dbReference>
<name>J7S5J8_9APHY</name>
<dbReference type="STRING" id="599839.J7S5J8"/>
<keyword evidence="7" id="KW-0812">Transmembrane</keyword>